<feature type="binding site" evidence="5">
    <location>
        <begin position="90"/>
        <end position="93"/>
    </location>
    <ligand>
        <name>FAD</name>
        <dbReference type="ChEBI" id="CHEBI:57692"/>
    </ligand>
</feature>
<dbReference type="GO" id="GO:0016020">
    <property type="term" value="C:membrane"/>
    <property type="evidence" value="ECO:0007669"/>
    <property type="project" value="TreeGrafter"/>
</dbReference>
<dbReference type="InterPro" id="IPR036188">
    <property type="entry name" value="FAD/NAD-bd_sf"/>
</dbReference>
<dbReference type="RefSeq" id="WP_171711556.1">
    <property type="nucleotide sequence ID" value="NZ_JAAVLW010000006.1"/>
</dbReference>
<organism evidence="9 10">
    <name type="scientific">Bradyrhizobium archetypum</name>
    <dbReference type="NCBI Taxonomy" id="2721160"/>
    <lineage>
        <taxon>Bacteria</taxon>
        <taxon>Pseudomonadati</taxon>
        <taxon>Pseudomonadota</taxon>
        <taxon>Alphaproteobacteria</taxon>
        <taxon>Hyphomicrobiales</taxon>
        <taxon>Nitrobacteraceae</taxon>
        <taxon>Bradyrhizobium</taxon>
    </lineage>
</organism>
<dbReference type="GO" id="GO:0019285">
    <property type="term" value="P:glycine betaine biosynthetic process from choline"/>
    <property type="evidence" value="ECO:0007669"/>
    <property type="project" value="TreeGrafter"/>
</dbReference>
<dbReference type="SUPFAM" id="SSF51905">
    <property type="entry name" value="FAD/NAD(P)-binding domain"/>
    <property type="match status" value="1"/>
</dbReference>
<evidence type="ECO:0000256" key="4">
    <source>
        <dbReference type="ARBA" id="ARBA00022827"/>
    </source>
</evidence>
<evidence type="ECO:0000256" key="2">
    <source>
        <dbReference type="ARBA" id="ARBA00010790"/>
    </source>
</evidence>
<feature type="domain" description="Glucose-methanol-choline oxidoreductase N-terminal" evidence="8">
    <location>
        <begin position="251"/>
        <end position="265"/>
    </location>
</feature>
<keyword evidence="10" id="KW-1185">Reference proteome</keyword>
<dbReference type="InterPro" id="IPR000172">
    <property type="entry name" value="GMC_OxRdtase_N"/>
</dbReference>
<dbReference type="InterPro" id="IPR007867">
    <property type="entry name" value="GMC_OxRtase_C"/>
</dbReference>
<feature type="binding site" evidence="5">
    <location>
        <position position="433"/>
    </location>
    <ligand>
        <name>substrate</name>
    </ligand>
</feature>
<dbReference type="Gene3D" id="3.30.410.40">
    <property type="match status" value="1"/>
</dbReference>
<dbReference type="Proteomes" id="UP000528734">
    <property type="component" value="Unassembled WGS sequence"/>
</dbReference>
<dbReference type="PANTHER" id="PTHR11552">
    <property type="entry name" value="GLUCOSE-METHANOL-CHOLINE GMC OXIDOREDUCTASE"/>
    <property type="match status" value="1"/>
</dbReference>
<evidence type="ECO:0000259" key="7">
    <source>
        <dbReference type="PROSITE" id="PS00623"/>
    </source>
</evidence>
<proteinExistence type="inferred from homology"/>
<evidence type="ECO:0000256" key="3">
    <source>
        <dbReference type="ARBA" id="ARBA00022630"/>
    </source>
</evidence>
<dbReference type="GO" id="GO:0050660">
    <property type="term" value="F:flavin adenine dinucleotide binding"/>
    <property type="evidence" value="ECO:0007669"/>
    <property type="project" value="InterPro"/>
</dbReference>
<evidence type="ECO:0000256" key="5">
    <source>
        <dbReference type="PIRSR" id="PIRSR000137-2"/>
    </source>
</evidence>
<dbReference type="PIRSF" id="PIRSF000137">
    <property type="entry name" value="Alcohol_oxidase"/>
    <property type="match status" value="1"/>
</dbReference>
<dbReference type="PROSITE" id="PS00624">
    <property type="entry name" value="GMC_OXRED_2"/>
    <property type="match status" value="1"/>
</dbReference>
<name>A0A7Y4M3A2_9BRAD</name>
<feature type="binding site" evidence="5">
    <location>
        <position position="82"/>
    </location>
    <ligand>
        <name>FAD</name>
        <dbReference type="ChEBI" id="CHEBI:57692"/>
    </ligand>
</feature>
<comment type="cofactor">
    <cofactor evidence="1 5">
        <name>FAD</name>
        <dbReference type="ChEBI" id="CHEBI:57692"/>
    </cofactor>
</comment>
<dbReference type="AlphaFoldDB" id="A0A7Y4M3A2"/>
<dbReference type="Gene3D" id="3.50.50.60">
    <property type="entry name" value="FAD/NAD(P)-binding domain"/>
    <property type="match status" value="1"/>
</dbReference>
<accession>A0A7Y4M3A2</accession>
<keyword evidence="3 6" id="KW-0285">Flavoprotein</keyword>
<evidence type="ECO:0000256" key="1">
    <source>
        <dbReference type="ARBA" id="ARBA00001974"/>
    </source>
</evidence>
<dbReference type="InterPro" id="IPR012132">
    <property type="entry name" value="GMC_OxRdtase"/>
</dbReference>
<dbReference type="Pfam" id="PF05199">
    <property type="entry name" value="GMC_oxred_C"/>
    <property type="match status" value="1"/>
</dbReference>
<comment type="caution">
    <text evidence="9">The sequence shown here is derived from an EMBL/GenBank/DDBJ whole genome shotgun (WGS) entry which is preliminary data.</text>
</comment>
<dbReference type="PROSITE" id="PS00623">
    <property type="entry name" value="GMC_OXRED_1"/>
    <property type="match status" value="1"/>
</dbReference>
<dbReference type="Pfam" id="PF00732">
    <property type="entry name" value="GMC_oxred_N"/>
    <property type="match status" value="1"/>
</dbReference>
<feature type="binding site" evidence="5">
    <location>
        <position position="220"/>
    </location>
    <ligand>
        <name>FAD</name>
        <dbReference type="ChEBI" id="CHEBI:57692"/>
    </ligand>
</feature>
<evidence type="ECO:0000313" key="10">
    <source>
        <dbReference type="Proteomes" id="UP000528734"/>
    </source>
</evidence>
<sequence length="497" mass="53498">MPSYDVIIVGAGSAGCVLARRLSEHPSREVLVLEAGPVYAPDDYPDDLADADRLGGAPMHDWGYRSEPGRLGYSIAARSGKVLGGGSAINAAVAKRARQNDFERWMEHGVDGWNFDEVLTTYKALENTPTGEDKWHGRSGPFPIRQQRMEDATPALRAFVDASIAAGFSLVEDFNAATQEGVGLDPFNVIDGVRQSTGIAYLPPEIRARPNLTIRGNAQVDRVEFDGEHASRVVLVAGEFFQAREIILCAGTYGSPAILLRSGIGPEHHLKSLGINILADLPVGEKLVDHPFYYNNYVLRPEAGTMHPARGATIWTRTAEAIGDQLDLQITAANSFDPERRRTLVLATAVTIPASTGTVRLQSSSGRIAPKIDYNLLADAKDRRRMTEGVKLARRIARTRPLADLIDHEISPGDHVTDDAALGSIIEANLDTYHHGAATVPMGGDDDPAAVVDSTGGIRHLCGLRVVDASIFPEIPSTPINLTTIMLAERIAASLAA</sequence>
<dbReference type="SUPFAM" id="SSF54373">
    <property type="entry name" value="FAD-linked reductases, C-terminal domain"/>
    <property type="match status" value="1"/>
</dbReference>
<dbReference type="GO" id="GO:0008812">
    <property type="term" value="F:choline dehydrogenase activity"/>
    <property type="evidence" value="ECO:0007669"/>
    <property type="project" value="TreeGrafter"/>
</dbReference>
<protein>
    <submittedName>
        <fullName evidence="9">NAD(P)-binding protein</fullName>
    </submittedName>
</protein>
<comment type="similarity">
    <text evidence="2 6">Belongs to the GMC oxidoreductase family.</text>
</comment>
<feature type="domain" description="Glucose-methanol-choline oxidoreductase N-terminal" evidence="7">
    <location>
        <begin position="80"/>
        <end position="103"/>
    </location>
</feature>
<dbReference type="EMBL" id="JAAVLW010000006">
    <property type="protein sequence ID" value="NOJ48677.1"/>
    <property type="molecule type" value="Genomic_DNA"/>
</dbReference>
<dbReference type="PANTHER" id="PTHR11552:SF147">
    <property type="entry name" value="CHOLINE DEHYDROGENASE, MITOCHONDRIAL"/>
    <property type="match status" value="1"/>
</dbReference>
<evidence type="ECO:0000259" key="8">
    <source>
        <dbReference type="PROSITE" id="PS00624"/>
    </source>
</evidence>
<evidence type="ECO:0000256" key="6">
    <source>
        <dbReference type="RuleBase" id="RU003968"/>
    </source>
</evidence>
<keyword evidence="4 5" id="KW-0274">FAD</keyword>
<gene>
    <name evidence="9" type="ORF">HCN50_20870</name>
</gene>
<reference evidence="9 10" key="1">
    <citation type="submission" date="2020-03" db="EMBL/GenBank/DDBJ databases">
        <title>Bradyrhizobium diversity isolated from nodules of Muelleranthus trifoliolatus.</title>
        <authorList>
            <person name="Klepa M."/>
            <person name="Helene L."/>
            <person name="Hungria M."/>
        </authorList>
    </citation>
    <scope>NUCLEOTIDE SEQUENCE [LARGE SCALE GENOMIC DNA]</scope>
    <source>
        <strain evidence="9 10">WSM 1744</strain>
    </source>
</reference>
<evidence type="ECO:0000313" key="9">
    <source>
        <dbReference type="EMBL" id="NOJ48677.1"/>
    </source>
</evidence>